<keyword evidence="2" id="KW-1185">Reference proteome</keyword>
<organism evidence="1 2">
    <name type="scientific">Undibacterium nitidum</name>
    <dbReference type="NCBI Taxonomy" id="2762298"/>
    <lineage>
        <taxon>Bacteria</taxon>
        <taxon>Pseudomonadati</taxon>
        <taxon>Pseudomonadota</taxon>
        <taxon>Betaproteobacteria</taxon>
        <taxon>Burkholderiales</taxon>
        <taxon>Oxalobacteraceae</taxon>
        <taxon>Undibacterium</taxon>
    </lineage>
</organism>
<reference evidence="1" key="1">
    <citation type="submission" date="2020-08" db="EMBL/GenBank/DDBJ databases">
        <title>Novel species isolated from subtropical streams in China.</title>
        <authorList>
            <person name="Lu H."/>
        </authorList>
    </citation>
    <scope>NUCLEOTIDE SEQUENCE</scope>
    <source>
        <strain evidence="1">LX22W</strain>
    </source>
</reference>
<proteinExistence type="predicted"/>
<comment type="caution">
    <text evidence="1">The sequence shown here is derived from an EMBL/GenBank/DDBJ whole genome shotgun (WGS) entry which is preliminary data.</text>
</comment>
<accession>A0A923KNG0</accession>
<dbReference type="EMBL" id="JACOFZ010000001">
    <property type="protein sequence ID" value="MBC3880623.1"/>
    <property type="molecule type" value="Genomic_DNA"/>
</dbReference>
<protein>
    <submittedName>
        <fullName evidence="1">Uncharacterized protein</fullName>
    </submittedName>
</protein>
<dbReference type="AlphaFoldDB" id="A0A923KNG0"/>
<name>A0A923KNG0_9BURK</name>
<evidence type="ECO:0000313" key="1">
    <source>
        <dbReference type="EMBL" id="MBC3880623.1"/>
    </source>
</evidence>
<evidence type="ECO:0000313" key="2">
    <source>
        <dbReference type="Proteomes" id="UP000627446"/>
    </source>
</evidence>
<sequence>MTEISVTHGFGPIKFGSTPREVKLAWGAETLYEEWMGGNLENFLFFEGLLVGFRGEISDQPTENSFVCMFQVKTVHPLSLWGQQITGFSKAEIEALLMSKNIKYRYLSKDIIRCADQELQFSFNNIGVLDEVYFARENS</sequence>
<dbReference type="RefSeq" id="WP_186914887.1">
    <property type="nucleotide sequence ID" value="NZ_JACOFZ010000001.1"/>
</dbReference>
<dbReference type="Proteomes" id="UP000627446">
    <property type="component" value="Unassembled WGS sequence"/>
</dbReference>
<gene>
    <name evidence="1" type="ORF">H8K36_04505</name>
</gene>